<comment type="caution">
    <text evidence="2">The sequence shown here is derived from an EMBL/GenBank/DDBJ whole genome shotgun (WGS) entry which is preliminary data.</text>
</comment>
<dbReference type="InterPro" id="IPR010982">
    <property type="entry name" value="Lambda_DNA-bd_dom_sf"/>
</dbReference>
<proteinExistence type="predicted"/>
<protein>
    <recommendedName>
        <fullName evidence="1">HTH cro/C1-type domain-containing protein</fullName>
    </recommendedName>
</protein>
<evidence type="ECO:0000259" key="1">
    <source>
        <dbReference type="PROSITE" id="PS50943"/>
    </source>
</evidence>
<dbReference type="Gene3D" id="1.10.260.40">
    <property type="entry name" value="lambda repressor-like DNA-binding domains"/>
    <property type="match status" value="1"/>
</dbReference>
<keyword evidence="3" id="KW-1185">Reference proteome</keyword>
<dbReference type="SUPFAM" id="SSF47413">
    <property type="entry name" value="lambda repressor-like DNA-binding domains"/>
    <property type="match status" value="1"/>
</dbReference>
<reference evidence="2 3" key="1">
    <citation type="submission" date="2017-08" db="EMBL/GenBank/DDBJ databases">
        <title>Virgibacillus indicus sp. nov. and Virgibacillus profoundi sp. nov, two moderately halophilic bacteria isolated from marine sediment by using the Microfluidic Streak Plate.</title>
        <authorList>
            <person name="Xu B."/>
            <person name="Hu B."/>
            <person name="Wang J."/>
            <person name="Zhu Y."/>
            <person name="Huang L."/>
            <person name="Du W."/>
            <person name="Huang Y."/>
        </authorList>
    </citation>
    <scope>NUCLEOTIDE SEQUENCE [LARGE SCALE GENOMIC DNA]</scope>
    <source>
        <strain evidence="2 3">IO3-P2-C2</strain>
    </source>
</reference>
<organism evidence="2 3">
    <name type="scientific">Virgibacillus indicus</name>
    <dbReference type="NCBI Taxonomy" id="2024554"/>
    <lineage>
        <taxon>Bacteria</taxon>
        <taxon>Bacillati</taxon>
        <taxon>Bacillota</taxon>
        <taxon>Bacilli</taxon>
        <taxon>Bacillales</taxon>
        <taxon>Bacillaceae</taxon>
        <taxon>Virgibacillus</taxon>
    </lineage>
</organism>
<sequence>MRAGVGIEMDQQILERIRKAVEDFGSVIKDYREQEALTLESLASRINCSASYIFRAERGSKIVPIHMRVRILEKGLNWKASEIECFLVETVKRYEQKQR</sequence>
<dbReference type="Pfam" id="PF13560">
    <property type="entry name" value="HTH_31"/>
    <property type="match status" value="1"/>
</dbReference>
<dbReference type="EMBL" id="NPMS01000002">
    <property type="protein sequence ID" value="OZU89414.1"/>
    <property type="molecule type" value="Genomic_DNA"/>
</dbReference>
<gene>
    <name evidence="2" type="ORF">CIL03_06790</name>
</gene>
<dbReference type="CDD" id="cd00093">
    <property type="entry name" value="HTH_XRE"/>
    <property type="match status" value="1"/>
</dbReference>
<dbReference type="PROSITE" id="PS50943">
    <property type="entry name" value="HTH_CROC1"/>
    <property type="match status" value="1"/>
</dbReference>
<dbReference type="AlphaFoldDB" id="A0A265ND75"/>
<dbReference type="InterPro" id="IPR001387">
    <property type="entry name" value="Cro/C1-type_HTH"/>
</dbReference>
<evidence type="ECO:0000313" key="3">
    <source>
        <dbReference type="Proteomes" id="UP000216498"/>
    </source>
</evidence>
<accession>A0A265ND75</accession>
<dbReference type="Proteomes" id="UP000216498">
    <property type="component" value="Unassembled WGS sequence"/>
</dbReference>
<feature type="domain" description="HTH cro/C1-type" evidence="1">
    <location>
        <begin position="28"/>
        <end position="83"/>
    </location>
</feature>
<name>A0A265ND75_9BACI</name>
<evidence type="ECO:0000313" key="2">
    <source>
        <dbReference type="EMBL" id="OZU89414.1"/>
    </source>
</evidence>
<dbReference type="OrthoDB" id="2971949at2"/>
<dbReference type="GO" id="GO:0003677">
    <property type="term" value="F:DNA binding"/>
    <property type="evidence" value="ECO:0007669"/>
    <property type="project" value="InterPro"/>
</dbReference>
<dbReference type="RefSeq" id="WP_094884940.1">
    <property type="nucleotide sequence ID" value="NZ_NPMS01000002.1"/>
</dbReference>